<dbReference type="GO" id="GO:0008836">
    <property type="term" value="F:diaminopimelate decarboxylase activity"/>
    <property type="evidence" value="ECO:0007669"/>
    <property type="project" value="TreeGrafter"/>
</dbReference>
<comment type="caution">
    <text evidence="7">The sequence shown here is derived from an EMBL/GenBank/DDBJ whole genome shotgun (WGS) entry which is preliminary data.</text>
</comment>
<comment type="cofactor">
    <cofactor evidence="1 3">
        <name>pyridoxal 5'-phosphate</name>
        <dbReference type="ChEBI" id="CHEBI:597326"/>
    </cofactor>
</comment>
<name>A0A956LZA0_UNCEI</name>
<proteinExistence type="inferred from homology"/>
<dbReference type="Pfam" id="PF00278">
    <property type="entry name" value="Orn_DAP_Arg_deC"/>
    <property type="match status" value="1"/>
</dbReference>
<organism evidence="7 8">
    <name type="scientific">Eiseniibacteriota bacterium</name>
    <dbReference type="NCBI Taxonomy" id="2212470"/>
    <lineage>
        <taxon>Bacteria</taxon>
        <taxon>Candidatus Eiseniibacteriota</taxon>
    </lineage>
</organism>
<dbReference type="InterPro" id="IPR029066">
    <property type="entry name" value="PLP-binding_barrel"/>
</dbReference>
<evidence type="ECO:0000256" key="3">
    <source>
        <dbReference type="PIRSR" id="PIRSR600183-50"/>
    </source>
</evidence>
<evidence type="ECO:0000313" key="8">
    <source>
        <dbReference type="Proteomes" id="UP000697710"/>
    </source>
</evidence>
<reference evidence="7" key="1">
    <citation type="submission" date="2020-04" db="EMBL/GenBank/DDBJ databases">
        <authorList>
            <person name="Zhang T."/>
        </authorList>
    </citation>
    <scope>NUCLEOTIDE SEQUENCE</scope>
    <source>
        <strain evidence="7">HKST-UBA01</strain>
    </source>
</reference>
<dbReference type="PROSITE" id="PS00879">
    <property type="entry name" value="ODR_DC_2_2"/>
    <property type="match status" value="1"/>
</dbReference>
<dbReference type="SUPFAM" id="SSF51419">
    <property type="entry name" value="PLP-binding barrel"/>
    <property type="match status" value="1"/>
</dbReference>
<dbReference type="InterPro" id="IPR022644">
    <property type="entry name" value="De-COase2_N"/>
</dbReference>
<dbReference type="InterPro" id="IPR022643">
    <property type="entry name" value="De-COase2_C"/>
</dbReference>
<evidence type="ECO:0000256" key="2">
    <source>
        <dbReference type="ARBA" id="ARBA00022898"/>
    </source>
</evidence>
<sequence>MKDGQERMVGAAVAEGVLDRAPHAALFYDLDRVARRIEELRAAFPSGTLHALAVKACPIAELLRRTTAMGCGAEVASLAELRHALRVGIPPGRIVFDSPAKTEDELRFALEQSVHVNADSLQEIDRIGGILRARGDGPVSIGVRVNPEVRAGSIESSSTGMAGSKFGVSLHDDEAGLLERFETFPWLRGLHVHVGSQGCSLDLLVDGVGRVLELADRIERLCGAGRLRTFDLGGGLSAAYQPGEVAPGFDDYANLLHDRAPRLFAEDWQLITEFGRAVWASSAIALTRVEYTKTSHGRQIAIGHLGADMFPRTAYLPDVWPHEVRVFGRDGRPKGGQTVEQDIAGPLCFSGDLVARGRPLPLIEPGDIVLVADVGAYTLSMWSRYNSRVSPPVYGSTHDSPDLIPLRRGEDVDRVLDFWE</sequence>
<gene>
    <name evidence="7" type="ORF">KC729_11640</name>
</gene>
<dbReference type="Gene3D" id="2.40.37.10">
    <property type="entry name" value="Lyase, Ornithine Decarboxylase, Chain A, domain 1"/>
    <property type="match status" value="1"/>
</dbReference>
<evidence type="ECO:0000259" key="6">
    <source>
        <dbReference type="Pfam" id="PF02784"/>
    </source>
</evidence>
<dbReference type="PANTHER" id="PTHR43727:SF3">
    <property type="entry name" value="GROUP IV DECARBOXYLASE"/>
    <property type="match status" value="1"/>
</dbReference>
<dbReference type="Proteomes" id="UP000697710">
    <property type="component" value="Unassembled WGS sequence"/>
</dbReference>
<dbReference type="SUPFAM" id="SSF50621">
    <property type="entry name" value="Alanine racemase C-terminal domain-like"/>
    <property type="match status" value="1"/>
</dbReference>
<feature type="domain" description="Orn/DAP/Arg decarboxylase 2 N-terminal" evidence="6">
    <location>
        <begin position="31"/>
        <end position="279"/>
    </location>
</feature>
<accession>A0A956LZA0</accession>
<dbReference type="InterPro" id="IPR022657">
    <property type="entry name" value="De-COase2_CS"/>
</dbReference>
<evidence type="ECO:0000256" key="1">
    <source>
        <dbReference type="ARBA" id="ARBA00001933"/>
    </source>
</evidence>
<dbReference type="GO" id="GO:0009089">
    <property type="term" value="P:lysine biosynthetic process via diaminopimelate"/>
    <property type="evidence" value="ECO:0007669"/>
    <property type="project" value="TreeGrafter"/>
</dbReference>
<feature type="modified residue" description="N6-(pyridoxal phosphate)lysine" evidence="3">
    <location>
        <position position="55"/>
    </location>
</feature>
<keyword evidence="2 3" id="KW-0663">Pyridoxal phosphate</keyword>
<dbReference type="PRINTS" id="PR01179">
    <property type="entry name" value="ODADCRBXLASE"/>
</dbReference>
<dbReference type="PANTHER" id="PTHR43727">
    <property type="entry name" value="DIAMINOPIMELATE DECARBOXYLASE"/>
    <property type="match status" value="1"/>
</dbReference>
<feature type="active site" description="Proton donor" evidence="3">
    <location>
        <position position="348"/>
    </location>
</feature>
<dbReference type="EMBL" id="JAGQHR010000353">
    <property type="protein sequence ID" value="MCA9728329.1"/>
    <property type="molecule type" value="Genomic_DNA"/>
</dbReference>
<comment type="similarity">
    <text evidence="4">Belongs to the Orn/Lys/Arg decarboxylase class-II family.</text>
</comment>
<evidence type="ECO:0000256" key="4">
    <source>
        <dbReference type="RuleBase" id="RU003737"/>
    </source>
</evidence>
<dbReference type="AlphaFoldDB" id="A0A956LZA0"/>
<reference evidence="7" key="2">
    <citation type="journal article" date="2021" name="Microbiome">
        <title>Successional dynamics and alternative stable states in a saline activated sludge microbial community over 9 years.</title>
        <authorList>
            <person name="Wang Y."/>
            <person name="Ye J."/>
            <person name="Ju F."/>
            <person name="Liu L."/>
            <person name="Boyd J.A."/>
            <person name="Deng Y."/>
            <person name="Parks D.H."/>
            <person name="Jiang X."/>
            <person name="Yin X."/>
            <person name="Woodcroft B.J."/>
            <person name="Tyson G.W."/>
            <person name="Hugenholtz P."/>
            <person name="Polz M.F."/>
            <person name="Zhang T."/>
        </authorList>
    </citation>
    <scope>NUCLEOTIDE SEQUENCE</scope>
    <source>
        <strain evidence="7">HKST-UBA01</strain>
    </source>
</reference>
<evidence type="ECO:0000259" key="5">
    <source>
        <dbReference type="Pfam" id="PF00278"/>
    </source>
</evidence>
<dbReference type="Pfam" id="PF02784">
    <property type="entry name" value="Orn_Arg_deC_N"/>
    <property type="match status" value="1"/>
</dbReference>
<protein>
    <submittedName>
        <fullName evidence="7">Diaminopimelate decarboxylase</fullName>
    </submittedName>
</protein>
<dbReference type="InterPro" id="IPR000183">
    <property type="entry name" value="Orn/DAP/Arg_de-COase"/>
</dbReference>
<evidence type="ECO:0000313" key="7">
    <source>
        <dbReference type="EMBL" id="MCA9728329.1"/>
    </source>
</evidence>
<feature type="domain" description="Orn/DAP/Arg decarboxylase 2 C-terminal" evidence="5">
    <location>
        <begin position="281"/>
        <end position="375"/>
    </location>
</feature>
<dbReference type="InterPro" id="IPR009006">
    <property type="entry name" value="Ala_racemase/Decarboxylase_C"/>
</dbReference>
<dbReference type="Gene3D" id="3.20.20.10">
    <property type="entry name" value="Alanine racemase"/>
    <property type="match status" value="1"/>
</dbReference>